<dbReference type="EMBL" id="QFOI01000043">
    <property type="protein sequence ID" value="PZP51090.1"/>
    <property type="molecule type" value="Genomic_DNA"/>
</dbReference>
<dbReference type="Proteomes" id="UP000249645">
    <property type="component" value="Unassembled WGS sequence"/>
</dbReference>
<dbReference type="AlphaFoldDB" id="A0A2W5FBS6"/>
<keyword evidence="1" id="KW-0175">Coiled coil</keyword>
<organism evidence="2 3">
    <name type="scientific">Pseudopedobacter saltans</name>
    <dbReference type="NCBI Taxonomy" id="151895"/>
    <lineage>
        <taxon>Bacteria</taxon>
        <taxon>Pseudomonadati</taxon>
        <taxon>Bacteroidota</taxon>
        <taxon>Sphingobacteriia</taxon>
        <taxon>Sphingobacteriales</taxon>
        <taxon>Sphingobacteriaceae</taxon>
        <taxon>Pseudopedobacter</taxon>
    </lineage>
</organism>
<proteinExistence type="predicted"/>
<protein>
    <submittedName>
        <fullName evidence="2">Uncharacterized protein</fullName>
    </submittedName>
</protein>
<evidence type="ECO:0000256" key="1">
    <source>
        <dbReference type="SAM" id="Coils"/>
    </source>
</evidence>
<name>A0A2W5FBS6_9SPHI</name>
<sequence>MMQMLTPETLTSAKPAHAIAHIETVQTVGFISKKDQFTLKNNNNASQISDFEKDIFFAPTQSYKANQAKIKYVLTSNHLFEYKNNVAKEIIYTNENVTSNIGSKVWLGIQNVQHSLQGTHFFFKAPNTDPHNSIYSFLSKTLWYSRNDQPISYMLGYQQEDAWQKDLPVDEILHMQKTANKSYDTSINGFYRQQFITLEDRESRLDYDDRRIPNVLQDFYPSDLTDPIINEKLVWIEIRFPEYLSVDRLETLNYYTNCIPIANKQLYDRVFELNDFINIIPLQTEDTFFDIESISDSDGKMVNIRDLQEENNDTSALLRYGGIARFDERDANATIKNLIQLLRDESTAFDTLGRNFVSNEIKSLQQILNKLEQRMLQNTQTRESIPHLVVSLPEKDKETGRSSLFVEYWATQGKSANGLNPNVNLIPYKTSGINHFESYLVTTTVGGRDNLSVPDKINAYKYALLSHDRIVSEEDIQQFCKLQLANALHEVNISKGMMIDHDPSRGYTKTIDISIFIKKLAYIAMKEKDELDFWQSFLLKEIKKRSQSLIPYRIFLKEMV</sequence>
<accession>A0A2W5FBS6</accession>
<evidence type="ECO:0000313" key="2">
    <source>
        <dbReference type="EMBL" id="PZP51090.1"/>
    </source>
</evidence>
<gene>
    <name evidence="2" type="ORF">DI598_04100</name>
</gene>
<feature type="coiled-coil region" evidence="1">
    <location>
        <begin position="354"/>
        <end position="381"/>
    </location>
</feature>
<reference evidence="2 3" key="1">
    <citation type="submission" date="2017-11" db="EMBL/GenBank/DDBJ databases">
        <title>Infants hospitalized years apart are colonized by the same room-sourced microbial strains.</title>
        <authorList>
            <person name="Brooks B."/>
            <person name="Olm M.R."/>
            <person name="Firek B.A."/>
            <person name="Baker R."/>
            <person name="Thomas B.C."/>
            <person name="Morowitz M.J."/>
            <person name="Banfield J.F."/>
        </authorList>
    </citation>
    <scope>NUCLEOTIDE SEQUENCE [LARGE SCALE GENOMIC DNA]</scope>
    <source>
        <strain evidence="2">S2_009_000_R2_76</strain>
    </source>
</reference>
<comment type="caution">
    <text evidence="2">The sequence shown here is derived from an EMBL/GenBank/DDBJ whole genome shotgun (WGS) entry which is preliminary data.</text>
</comment>
<evidence type="ECO:0000313" key="3">
    <source>
        <dbReference type="Proteomes" id="UP000249645"/>
    </source>
</evidence>